<dbReference type="AlphaFoldDB" id="R7VE72"/>
<reference evidence="2 4" key="2">
    <citation type="journal article" date="2013" name="Nature">
        <title>Insights into bilaterian evolution from three spiralian genomes.</title>
        <authorList>
            <person name="Simakov O."/>
            <person name="Marletaz F."/>
            <person name="Cho S.J."/>
            <person name="Edsinger-Gonzales E."/>
            <person name="Havlak P."/>
            <person name="Hellsten U."/>
            <person name="Kuo D.H."/>
            <person name="Larsson T."/>
            <person name="Lv J."/>
            <person name="Arendt D."/>
            <person name="Savage R."/>
            <person name="Osoegawa K."/>
            <person name="de Jong P."/>
            <person name="Grimwood J."/>
            <person name="Chapman J.A."/>
            <person name="Shapiro H."/>
            <person name="Aerts A."/>
            <person name="Otillar R.P."/>
            <person name="Terry A.Y."/>
            <person name="Boore J.L."/>
            <person name="Grigoriev I.V."/>
            <person name="Lindberg D.R."/>
            <person name="Seaver E.C."/>
            <person name="Weisblat D.A."/>
            <person name="Putnam N.H."/>
            <person name="Rokhsar D.S."/>
        </authorList>
    </citation>
    <scope>NUCLEOTIDE SEQUENCE</scope>
    <source>
        <strain evidence="2 4">I ESC-2004</strain>
    </source>
</reference>
<dbReference type="Proteomes" id="UP000014760">
    <property type="component" value="Unassembled WGS sequence"/>
</dbReference>
<evidence type="ECO:0000313" key="3">
    <source>
        <dbReference type="EnsemblMetazoa" id="CapteP200869"/>
    </source>
</evidence>
<dbReference type="EMBL" id="AMQN01017212">
    <property type="status" value="NOT_ANNOTATED_CDS"/>
    <property type="molecule type" value="Genomic_DNA"/>
</dbReference>
<dbReference type="HOGENOM" id="CLU_533807_0_0_1"/>
<keyword evidence="4" id="KW-1185">Reference proteome</keyword>
<evidence type="ECO:0000313" key="4">
    <source>
        <dbReference type="Proteomes" id="UP000014760"/>
    </source>
</evidence>
<dbReference type="EMBL" id="KB292851">
    <property type="protein sequence ID" value="ELU16867.1"/>
    <property type="molecule type" value="Genomic_DNA"/>
</dbReference>
<dbReference type="EMBL" id="AMQN01017211">
    <property type="status" value="NOT_ANNOTATED_CDS"/>
    <property type="molecule type" value="Genomic_DNA"/>
</dbReference>
<evidence type="ECO:0000256" key="1">
    <source>
        <dbReference type="SAM" id="MobiDB-lite"/>
    </source>
</evidence>
<dbReference type="EnsemblMetazoa" id="CapteT200869">
    <property type="protein sequence ID" value="CapteP200869"/>
    <property type="gene ID" value="CapteG200869"/>
</dbReference>
<protein>
    <submittedName>
        <fullName evidence="2 3">Uncharacterized protein</fullName>
    </submittedName>
</protein>
<feature type="non-terminal residue" evidence="2">
    <location>
        <position position="511"/>
    </location>
</feature>
<feature type="compositionally biased region" description="Basic and acidic residues" evidence="1">
    <location>
        <begin position="481"/>
        <end position="511"/>
    </location>
</feature>
<feature type="compositionally biased region" description="Basic and acidic residues" evidence="1">
    <location>
        <begin position="65"/>
        <end position="85"/>
    </location>
</feature>
<feature type="compositionally biased region" description="Polar residues" evidence="1">
    <location>
        <begin position="388"/>
        <end position="399"/>
    </location>
</feature>
<gene>
    <name evidence="2" type="ORF">CAPTEDRAFT_200869</name>
</gene>
<evidence type="ECO:0000313" key="2">
    <source>
        <dbReference type="EMBL" id="ELU16867.1"/>
    </source>
</evidence>
<proteinExistence type="predicted"/>
<dbReference type="OMA" id="HEDHPSA"/>
<dbReference type="OrthoDB" id="424310at2759"/>
<sequence>MADINKGDVSAVLKARLCDRPQDSHALIAAQPKPENDNFVDVILQMRAKLGWTTELPRHGPGSRKTMDALQDKPDPEREPELAKKAKDDDGTFVYALPSNYKDPKACYNPYELKIVSPNVARQNRIYYTATASRVNRVCEEAGSREEADQTPVLRWLWERRLFLGICHLPIFRQFRVWKAFHVWYNHQRTAKHYSSRMVLYRTLFSANQVLQGTLLHVRSLCEAASSSSTGIGDAASGITLVTLDYTVTLTLDEFISAQRSQGLISLEKLRCLQANVVDLVWKACATVAEMEGVTQGIRPEEEDKEETDEKDKRDEKSKPKAKPTYTQIAEWRKILHRLSYFLRSVDYLILELLRRLVTTATKSLTNFILESNAVVLPGDEEGDFAARSTSSSIHTPSELSDDDETLNTGRSYAFMSVKSDEPKPDDGYIVPHFDFDQPEVIERAPDVDEVLQEIALSRRVVVQVEPVLSIQLVLNAPQPKRMEKSRERRASHHSQDGGVKKAVKFTDDSS</sequence>
<feature type="region of interest" description="Disordered" evidence="1">
    <location>
        <begin position="296"/>
        <end position="323"/>
    </location>
</feature>
<feature type="region of interest" description="Disordered" evidence="1">
    <location>
        <begin position="54"/>
        <end position="85"/>
    </location>
</feature>
<feature type="compositionally biased region" description="Basic and acidic residues" evidence="1">
    <location>
        <begin position="308"/>
        <end position="319"/>
    </location>
</feature>
<feature type="region of interest" description="Disordered" evidence="1">
    <location>
        <begin position="478"/>
        <end position="511"/>
    </location>
</feature>
<accession>R7VE72</accession>
<feature type="region of interest" description="Disordered" evidence="1">
    <location>
        <begin position="387"/>
        <end position="406"/>
    </location>
</feature>
<organism evidence="2">
    <name type="scientific">Capitella teleta</name>
    <name type="common">Polychaete worm</name>
    <dbReference type="NCBI Taxonomy" id="283909"/>
    <lineage>
        <taxon>Eukaryota</taxon>
        <taxon>Metazoa</taxon>
        <taxon>Spiralia</taxon>
        <taxon>Lophotrochozoa</taxon>
        <taxon>Annelida</taxon>
        <taxon>Polychaeta</taxon>
        <taxon>Sedentaria</taxon>
        <taxon>Scolecida</taxon>
        <taxon>Capitellidae</taxon>
        <taxon>Capitella</taxon>
    </lineage>
</organism>
<dbReference type="STRING" id="283909.R7VE72"/>
<reference evidence="4" key="1">
    <citation type="submission" date="2012-12" db="EMBL/GenBank/DDBJ databases">
        <authorList>
            <person name="Hellsten U."/>
            <person name="Grimwood J."/>
            <person name="Chapman J.A."/>
            <person name="Shapiro H."/>
            <person name="Aerts A."/>
            <person name="Otillar R.P."/>
            <person name="Terry A.Y."/>
            <person name="Boore J.L."/>
            <person name="Simakov O."/>
            <person name="Marletaz F."/>
            <person name="Cho S.-J."/>
            <person name="Edsinger-Gonzales E."/>
            <person name="Havlak P."/>
            <person name="Kuo D.-H."/>
            <person name="Larsson T."/>
            <person name="Lv J."/>
            <person name="Arendt D."/>
            <person name="Savage R."/>
            <person name="Osoegawa K."/>
            <person name="de Jong P."/>
            <person name="Lindberg D.R."/>
            <person name="Seaver E.C."/>
            <person name="Weisblat D.A."/>
            <person name="Putnam N.H."/>
            <person name="Grigoriev I.V."/>
            <person name="Rokhsar D.S."/>
        </authorList>
    </citation>
    <scope>NUCLEOTIDE SEQUENCE</scope>
    <source>
        <strain evidence="4">I ESC-2004</strain>
    </source>
</reference>
<reference evidence="3" key="3">
    <citation type="submission" date="2015-06" db="UniProtKB">
        <authorList>
            <consortium name="EnsemblMetazoa"/>
        </authorList>
    </citation>
    <scope>IDENTIFICATION</scope>
</reference>
<name>R7VE72_CAPTE</name>